<dbReference type="GO" id="GO:0005829">
    <property type="term" value="C:cytosol"/>
    <property type="evidence" value="ECO:0007669"/>
    <property type="project" value="TreeGrafter"/>
</dbReference>
<protein>
    <submittedName>
        <fullName evidence="1">Nucleotide pyrophosphohydrolase</fullName>
    </submittedName>
</protein>
<dbReference type="InterPro" id="IPR025984">
    <property type="entry name" value="DCTPP"/>
</dbReference>
<gene>
    <name evidence="1" type="ORF">Q3M24_09175</name>
</gene>
<reference evidence="1" key="2">
    <citation type="submission" date="2024-06" db="EMBL/GenBank/DDBJ databases">
        <authorList>
            <person name="Plum-Jensen L.E."/>
            <person name="Schramm A."/>
            <person name="Marshall I.P.G."/>
        </authorList>
    </citation>
    <scope>NUCLEOTIDE SEQUENCE</scope>
    <source>
        <strain evidence="1">Rat1</strain>
    </source>
</reference>
<dbReference type="CDD" id="cd11537">
    <property type="entry name" value="NTP-PPase_RS21-C6_like"/>
    <property type="match status" value="1"/>
</dbReference>
<dbReference type="AlphaFoldDB" id="A0AAU8M044"/>
<dbReference type="SUPFAM" id="SSF101386">
    <property type="entry name" value="all-alpha NTP pyrophosphatases"/>
    <property type="match status" value="1"/>
</dbReference>
<accession>A0AAU8M044</accession>
<dbReference type="KEGG" id="eaj:Q3M24_09175"/>
<proteinExistence type="predicted"/>
<organism evidence="1">
    <name type="scientific">Candidatus Electrothrix aestuarii</name>
    <dbReference type="NCBI Taxonomy" id="3062594"/>
    <lineage>
        <taxon>Bacteria</taxon>
        <taxon>Pseudomonadati</taxon>
        <taxon>Thermodesulfobacteriota</taxon>
        <taxon>Desulfobulbia</taxon>
        <taxon>Desulfobulbales</taxon>
        <taxon>Desulfobulbaceae</taxon>
        <taxon>Candidatus Electrothrix</taxon>
    </lineage>
</organism>
<dbReference type="PANTHER" id="PTHR46523">
    <property type="entry name" value="DCTP PYROPHOSPHATASE 1"/>
    <property type="match status" value="1"/>
</dbReference>
<dbReference type="PIRSF" id="PIRSF029826">
    <property type="entry name" value="UCP029826_pph"/>
    <property type="match status" value="1"/>
</dbReference>
<dbReference type="Gene3D" id="1.10.287.1080">
    <property type="entry name" value="MazG-like"/>
    <property type="match status" value="1"/>
</dbReference>
<dbReference type="Pfam" id="PF12643">
    <property type="entry name" value="MazG-like"/>
    <property type="match status" value="1"/>
</dbReference>
<dbReference type="GO" id="GO:0042262">
    <property type="term" value="P:DNA protection"/>
    <property type="evidence" value="ECO:0007669"/>
    <property type="project" value="TreeGrafter"/>
</dbReference>
<dbReference type="PANTHER" id="PTHR46523:SF1">
    <property type="entry name" value="DCTP PYROPHOSPHATASE 1"/>
    <property type="match status" value="1"/>
</dbReference>
<dbReference type="GO" id="GO:0006253">
    <property type="term" value="P:dCTP catabolic process"/>
    <property type="evidence" value="ECO:0007669"/>
    <property type="project" value="TreeGrafter"/>
</dbReference>
<dbReference type="GO" id="GO:0047840">
    <property type="term" value="F:dCTP diphosphatase activity"/>
    <property type="evidence" value="ECO:0007669"/>
    <property type="project" value="TreeGrafter"/>
</dbReference>
<reference evidence="1" key="1">
    <citation type="journal article" date="2024" name="Syst. Appl. Microbiol.">
        <title>First single-strain enrichments of Electrothrix cable bacteria, description of E. aestuarii sp. nov. and E. rattekaaiensis sp. nov., and proposal of a cable bacteria taxonomy following the rules of the SeqCode.</title>
        <authorList>
            <person name="Plum-Jensen L.E."/>
            <person name="Schramm A."/>
            <person name="Marshall I.P.G."/>
        </authorList>
    </citation>
    <scope>NUCLEOTIDE SEQUENCE</scope>
    <source>
        <strain evidence="1">Rat1</strain>
    </source>
</reference>
<sequence>MSSSIHSLADLTTAVCEFSEQRDWDQFHTPKNLAMALIVEAAELVEHFQWLSQQQSSAISDDEREAVSLEMADVLIYLVRMAERLDIDLLDAAEKKIKLNGIKYPVDQAKGRSDKYTRYQREETP</sequence>
<name>A0AAU8M044_9BACT</name>
<dbReference type="EMBL" id="CP159373">
    <property type="protein sequence ID" value="XCN74893.1"/>
    <property type="molecule type" value="Genomic_DNA"/>
</dbReference>
<dbReference type="InterPro" id="IPR052555">
    <property type="entry name" value="dCTP_Pyrophosphatase"/>
</dbReference>
<evidence type="ECO:0000313" key="1">
    <source>
        <dbReference type="EMBL" id="XCN74893.1"/>
    </source>
</evidence>